<keyword evidence="3" id="KW-1185">Reference proteome</keyword>
<dbReference type="AlphaFoldDB" id="A0A4Y2MKT2"/>
<organism evidence="2 3">
    <name type="scientific">Araneus ventricosus</name>
    <name type="common">Orbweaver spider</name>
    <name type="synonym">Epeira ventricosa</name>
    <dbReference type="NCBI Taxonomy" id="182803"/>
    <lineage>
        <taxon>Eukaryota</taxon>
        <taxon>Metazoa</taxon>
        <taxon>Ecdysozoa</taxon>
        <taxon>Arthropoda</taxon>
        <taxon>Chelicerata</taxon>
        <taxon>Arachnida</taxon>
        <taxon>Araneae</taxon>
        <taxon>Araneomorphae</taxon>
        <taxon>Entelegynae</taxon>
        <taxon>Araneoidea</taxon>
        <taxon>Araneidae</taxon>
        <taxon>Araneus</taxon>
    </lineage>
</organism>
<evidence type="ECO:0000313" key="3">
    <source>
        <dbReference type="Proteomes" id="UP000499080"/>
    </source>
</evidence>
<name>A0A4Y2MKT2_ARAVE</name>
<feature type="region of interest" description="Disordered" evidence="1">
    <location>
        <begin position="32"/>
        <end position="54"/>
    </location>
</feature>
<proteinExistence type="predicted"/>
<protein>
    <submittedName>
        <fullName evidence="2">Uncharacterized protein</fullName>
    </submittedName>
</protein>
<dbReference type="Proteomes" id="UP000499080">
    <property type="component" value="Unassembled WGS sequence"/>
</dbReference>
<sequence length="386" mass="39734">MGAVSGFIFRKKKSNPIPLFVIMAATKGNSDTALSSNSLVGQEKKVKRSKNRKNNEVLDSVNLGSAEDFVVQKRSAASGSEKAVVSASKVLAQVPAGPGKLGVPVKFGQTNPFALPMAATSTSEIGAGGSSSTGLGKHGVGYIGFGLTSAPPGTSWGDTPYPGSLAAALLPDSVGQGNKTETTVTPAVESSSVVPAGLPLLGDTDLIPDRIPHPAPVVTPADTFPQVGPRLFPSVLPAVCGADGPGAVVAFSDAPEQSSVPRRPQKLQGGVLTHGSEGGLPPSPVDFPALPTGEAMDEDVKSGHKRKPDRVRTRTKKVSKNRPEGAVNTLLLDHSSSESDRTIMVSDTQSDVTATEERSDTEVPLTPGLPLSVTCGTDSITPMDKY</sequence>
<accession>A0A4Y2MKT2</accession>
<evidence type="ECO:0000256" key="1">
    <source>
        <dbReference type="SAM" id="MobiDB-lite"/>
    </source>
</evidence>
<feature type="region of interest" description="Disordered" evidence="1">
    <location>
        <begin position="253"/>
        <end position="386"/>
    </location>
</feature>
<comment type="caution">
    <text evidence="2">The sequence shown here is derived from an EMBL/GenBank/DDBJ whole genome shotgun (WGS) entry which is preliminary data.</text>
</comment>
<gene>
    <name evidence="2" type="ORF">AVEN_270370_1</name>
</gene>
<reference evidence="2 3" key="1">
    <citation type="journal article" date="2019" name="Sci. Rep.">
        <title>Orb-weaving spider Araneus ventricosus genome elucidates the spidroin gene catalogue.</title>
        <authorList>
            <person name="Kono N."/>
            <person name="Nakamura H."/>
            <person name="Ohtoshi R."/>
            <person name="Moran D.A.P."/>
            <person name="Shinohara A."/>
            <person name="Yoshida Y."/>
            <person name="Fujiwara M."/>
            <person name="Mori M."/>
            <person name="Tomita M."/>
            <person name="Arakawa K."/>
        </authorList>
    </citation>
    <scope>NUCLEOTIDE SEQUENCE [LARGE SCALE GENOMIC DNA]</scope>
</reference>
<evidence type="ECO:0000313" key="2">
    <source>
        <dbReference type="EMBL" id="GBN26246.1"/>
    </source>
</evidence>
<feature type="compositionally biased region" description="Basic residues" evidence="1">
    <location>
        <begin position="303"/>
        <end position="320"/>
    </location>
</feature>
<dbReference type="EMBL" id="BGPR01007358">
    <property type="protein sequence ID" value="GBN26246.1"/>
    <property type="molecule type" value="Genomic_DNA"/>
</dbReference>